<evidence type="ECO:0000256" key="1">
    <source>
        <dbReference type="SAM" id="MobiDB-lite"/>
    </source>
</evidence>
<dbReference type="AlphaFoldDB" id="A0A9W8TFP3"/>
<feature type="region of interest" description="Disordered" evidence="1">
    <location>
        <begin position="15"/>
        <end position="138"/>
    </location>
</feature>
<feature type="region of interest" description="Disordered" evidence="1">
    <location>
        <begin position="464"/>
        <end position="486"/>
    </location>
</feature>
<dbReference type="OrthoDB" id="10521055at2759"/>
<reference evidence="2" key="1">
    <citation type="submission" date="2022-07" db="EMBL/GenBank/DDBJ databases">
        <title>Genome Sequence of Agrocybe chaxingu.</title>
        <authorList>
            <person name="Buettner E."/>
        </authorList>
    </citation>
    <scope>NUCLEOTIDE SEQUENCE</scope>
    <source>
        <strain evidence="2">MP-N11</strain>
    </source>
</reference>
<keyword evidence="3" id="KW-1185">Reference proteome</keyword>
<feature type="compositionally biased region" description="Polar residues" evidence="1">
    <location>
        <begin position="591"/>
        <end position="603"/>
    </location>
</feature>
<feature type="compositionally biased region" description="Basic and acidic residues" evidence="1">
    <location>
        <begin position="15"/>
        <end position="26"/>
    </location>
</feature>
<accession>A0A9W8TFP3</accession>
<evidence type="ECO:0008006" key="4">
    <source>
        <dbReference type="Google" id="ProtNLM"/>
    </source>
</evidence>
<evidence type="ECO:0000313" key="3">
    <source>
        <dbReference type="Proteomes" id="UP001148786"/>
    </source>
</evidence>
<feature type="compositionally biased region" description="Low complexity" evidence="1">
    <location>
        <begin position="257"/>
        <end position="272"/>
    </location>
</feature>
<evidence type="ECO:0000313" key="2">
    <source>
        <dbReference type="EMBL" id="KAJ3518167.1"/>
    </source>
</evidence>
<gene>
    <name evidence="2" type="ORF">NLJ89_g6</name>
</gene>
<comment type="caution">
    <text evidence="2">The sequence shown here is derived from an EMBL/GenBank/DDBJ whole genome shotgun (WGS) entry which is preliminary data.</text>
</comment>
<feature type="region of interest" description="Disordered" evidence="1">
    <location>
        <begin position="590"/>
        <end position="620"/>
    </location>
</feature>
<dbReference type="Proteomes" id="UP001148786">
    <property type="component" value="Unassembled WGS sequence"/>
</dbReference>
<name>A0A9W8TFP3_9AGAR</name>
<dbReference type="EMBL" id="JANKHO010000001">
    <property type="protein sequence ID" value="KAJ3518167.1"/>
    <property type="molecule type" value="Genomic_DNA"/>
</dbReference>
<proteinExistence type="predicted"/>
<organism evidence="2 3">
    <name type="scientific">Agrocybe chaxingu</name>
    <dbReference type="NCBI Taxonomy" id="84603"/>
    <lineage>
        <taxon>Eukaryota</taxon>
        <taxon>Fungi</taxon>
        <taxon>Dikarya</taxon>
        <taxon>Basidiomycota</taxon>
        <taxon>Agaricomycotina</taxon>
        <taxon>Agaricomycetes</taxon>
        <taxon>Agaricomycetidae</taxon>
        <taxon>Agaricales</taxon>
        <taxon>Agaricineae</taxon>
        <taxon>Strophariaceae</taxon>
        <taxon>Agrocybe</taxon>
    </lineage>
</organism>
<sequence>MLRKASRRLLSKWRKNDSKDLHEKCSEQAPRINDAHESDDRIPLLLNTSSDSVAEDSKKEDNAQLWRPPPPPPPRACNTSCAKRKSDSVWPTQRSALPAISSQAKHSPPPSLYSIPNITGDLPSPPEHDSQTSSPSLVESRNLLWRRNGEHSELFIPILKVVKERDETDDGQVVDDMPPPAIFYAAAMRAQPLHALAEEEEEEESGDFDERFDEKARLLDYFPIPPSSTPLGSLSFVSRWSQRPTSDSWARIPEVQSSGSTDSHSSSPSSIFTTLSLDPFEDPKGDCSSLESICDTPDKADGSSVSHEDFGCQERCFDDFVPSPSSNIDNLLERNRMVQDDCLHESRLFAANVRQGALQGLPLTFLFFCSHIVKISLKAMVTDMDTPFQMQFLQRILPPRSDPLQPTPRPIRQDETTVLTSDIPSDGQDLQDDRVVLVGPIGEPELHDIERVATPFAPASTPVLVGETLSDNDSPPNYEPQPGDGETCVVAPVFHFGLVEHTATTYPTEMMEDQAQNRLLRRTISLPVVHDDVLDASDHPPVSDDAGIPGPSDPESLEDSNSDTLSMSSPERSDILDIDLELELSFVPLSRSETPGSQSTPTMVQGPPAGSIMSEAEPSRTSAIKGIDKLPIELLVEIFAHLSRIYWLEDVKLVCSLWFPSPFYTIQREVPEGRDQVFAKARRIVDSENFDEVSFVVDERPSSDSLPLNLDLLASNFPWRNLDTGLSWSRLVRLSLDCPLSLHDARTKLIDGLALRTVTFSNVFEDRGLPPMAPLRIAKVVENLETLSITSSAALTILFSNLTTPNLRRLSLQPRLAPFEFMTPLILDSTLDIPWNTLEDLSLTSSSSPPCDVDTILTKCNNLRQLSWCGDHDQFTASGRLSSSDLPCLEQITINSTARGCDDLTGAVLPEATMQSLNQGQFMSLPSMLLDPQLTFKLSNLSIDNAISLEQLRALLGALSSLQHGKFEVGIDHSITLPANDAEEQLHCGALRGLQLFTSNSLLPFWRTLVARKIRTVGLSTHDPYLDLLTDIKPFLSRYKNYTMTQINLHAYIWDFGSQ</sequence>
<feature type="region of interest" description="Disordered" evidence="1">
    <location>
        <begin position="533"/>
        <end position="572"/>
    </location>
</feature>
<feature type="compositionally biased region" description="Polar residues" evidence="1">
    <location>
        <begin position="89"/>
        <end position="105"/>
    </location>
</feature>
<protein>
    <recommendedName>
        <fullName evidence="4">F-box domain-containing protein</fullName>
    </recommendedName>
</protein>
<feature type="region of interest" description="Disordered" evidence="1">
    <location>
        <begin position="247"/>
        <end position="272"/>
    </location>
</feature>
<feature type="compositionally biased region" description="Basic and acidic residues" evidence="1">
    <location>
        <begin position="33"/>
        <end position="42"/>
    </location>
</feature>
<feature type="compositionally biased region" description="Basic and acidic residues" evidence="1">
    <location>
        <begin position="533"/>
        <end position="542"/>
    </location>
</feature>